<dbReference type="EMBL" id="BAABCY010000078">
    <property type="protein sequence ID" value="GAA3577890.1"/>
    <property type="molecule type" value="Genomic_DNA"/>
</dbReference>
<dbReference type="RefSeq" id="WP_345006964.1">
    <property type="nucleotide sequence ID" value="NZ_BAABCY010000078.1"/>
</dbReference>
<name>A0ABP6Y8V9_9FLAO</name>
<protein>
    <submittedName>
        <fullName evidence="1">DUF2071 domain-containing protein</fullName>
    </submittedName>
</protein>
<organism evidence="1 2">
    <name type="scientific">Snuella lapsa</name>
    <dbReference type="NCBI Taxonomy" id="870481"/>
    <lineage>
        <taxon>Bacteria</taxon>
        <taxon>Pseudomonadati</taxon>
        <taxon>Bacteroidota</taxon>
        <taxon>Flavobacteriia</taxon>
        <taxon>Flavobacteriales</taxon>
        <taxon>Flavobacteriaceae</taxon>
        <taxon>Snuella</taxon>
    </lineage>
</organism>
<dbReference type="Proteomes" id="UP001500954">
    <property type="component" value="Unassembled WGS sequence"/>
</dbReference>
<dbReference type="PANTHER" id="PTHR39186:SF1">
    <property type="entry name" value="DUF2071 DOMAIN-CONTAINING PROTEIN"/>
    <property type="match status" value="1"/>
</dbReference>
<dbReference type="Pfam" id="PF09844">
    <property type="entry name" value="DUF2071"/>
    <property type="match status" value="1"/>
</dbReference>
<evidence type="ECO:0000313" key="2">
    <source>
        <dbReference type="Proteomes" id="UP001500954"/>
    </source>
</evidence>
<comment type="caution">
    <text evidence="1">The sequence shown here is derived from an EMBL/GenBank/DDBJ whole genome shotgun (WGS) entry which is preliminary data.</text>
</comment>
<dbReference type="InterPro" id="IPR018644">
    <property type="entry name" value="DUF2071"/>
</dbReference>
<gene>
    <name evidence="1" type="ORF">GCM10022395_28240</name>
</gene>
<sequence>MSFLKAEWRKLAIANYIIEKDLLADFVPFGTELDLWNGKCFVSLVGFMFKNTKLLGIKVPYHVDFEEVNLRFYVKRLENNAWKRGVVFIKEIVPKRALTFVANTVYNENYETLPMAHNWSEIGNSKKIEYGWKKSSLEHTFKVIASKESYGIVPESETEFITEHYWGYAKVNDVKSNEYEVIHPKWRVYKVKDFEIDVDFGAVYGKQFEMLNSMSPHSVMLAEGSEITVENKRTIRTVAQYHV</sequence>
<proteinExistence type="predicted"/>
<accession>A0ABP6Y8V9</accession>
<reference evidence="2" key="1">
    <citation type="journal article" date="2019" name="Int. J. Syst. Evol. Microbiol.">
        <title>The Global Catalogue of Microorganisms (GCM) 10K type strain sequencing project: providing services to taxonomists for standard genome sequencing and annotation.</title>
        <authorList>
            <consortium name="The Broad Institute Genomics Platform"/>
            <consortium name="The Broad Institute Genome Sequencing Center for Infectious Disease"/>
            <person name="Wu L."/>
            <person name="Ma J."/>
        </authorList>
    </citation>
    <scope>NUCLEOTIDE SEQUENCE [LARGE SCALE GENOMIC DNA]</scope>
    <source>
        <strain evidence="2">JCM 17111</strain>
    </source>
</reference>
<dbReference type="PANTHER" id="PTHR39186">
    <property type="entry name" value="DUF2071 FAMILY PROTEIN"/>
    <property type="match status" value="1"/>
</dbReference>
<evidence type="ECO:0000313" key="1">
    <source>
        <dbReference type="EMBL" id="GAA3577890.1"/>
    </source>
</evidence>
<keyword evidence="2" id="KW-1185">Reference proteome</keyword>